<dbReference type="EMBL" id="UGMS01000001">
    <property type="protein sequence ID" value="STV71263.1"/>
    <property type="molecule type" value="Genomic_DNA"/>
</dbReference>
<dbReference type="SUPFAM" id="SSF56235">
    <property type="entry name" value="N-terminal nucleophile aminohydrolases (Ntn hydrolases)"/>
    <property type="match status" value="1"/>
</dbReference>
<sequence>MWGMIATWRMALEGVTEAAAALASGADTASAVVNAVAAVEDFPLYKSVGYGGLPTGKTARSNWMPPLCMAIPWPSARWVIWWILPTR</sequence>
<accession>A0A7H4MYY2</accession>
<comment type="caution">
    <text evidence="1">The sequence shown here is derived from an EMBL/GenBank/DDBJ whole genome shotgun (WGS) entry which is preliminary data.</text>
</comment>
<name>A0A7H4MYY2_9ENTR</name>
<dbReference type="InterPro" id="IPR029055">
    <property type="entry name" value="Ntn_hydrolases_N"/>
</dbReference>
<protein>
    <submittedName>
        <fullName evidence="1">L-asparaginase</fullName>
    </submittedName>
</protein>
<proteinExistence type="predicted"/>
<evidence type="ECO:0000313" key="2">
    <source>
        <dbReference type="Proteomes" id="UP000254863"/>
    </source>
</evidence>
<evidence type="ECO:0000313" key="1">
    <source>
        <dbReference type="EMBL" id="STV71263.1"/>
    </source>
</evidence>
<organism evidence="1 2">
    <name type="scientific">Klebsiella michiganensis</name>
    <dbReference type="NCBI Taxonomy" id="1134687"/>
    <lineage>
        <taxon>Bacteria</taxon>
        <taxon>Pseudomonadati</taxon>
        <taxon>Pseudomonadota</taxon>
        <taxon>Gammaproteobacteria</taxon>
        <taxon>Enterobacterales</taxon>
        <taxon>Enterobacteriaceae</taxon>
        <taxon>Klebsiella/Raoultella group</taxon>
        <taxon>Klebsiella</taxon>
    </lineage>
</organism>
<dbReference type="AlphaFoldDB" id="A0A7H4MYY2"/>
<reference evidence="1 2" key="1">
    <citation type="submission" date="2018-06" db="EMBL/GenBank/DDBJ databases">
        <authorList>
            <consortium name="Pathogen Informatics"/>
            <person name="Doyle S."/>
        </authorList>
    </citation>
    <scope>NUCLEOTIDE SEQUENCE [LARGE SCALE GENOMIC DNA]</scope>
    <source>
        <strain evidence="1 2">NCTC11685</strain>
    </source>
</reference>
<dbReference type="Proteomes" id="UP000254863">
    <property type="component" value="Unassembled WGS sequence"/>
</dbReference>
<gene>
    <name evidence="1" type="ORF">NCTC11685_00195</name>
</gene>